<feature type="compositionally biased region" description="Acidic residues" evidence="1">
    <location>
        <begin position="287"/>
        <end position="296"/>
    </location>
</feature>
<reference evidence="2 4" key="1">
    <citation type="journal article" date="2000" name="Science">
        <title>The genome sequence of Drosophila melanogaster.</title>
        <authorList>
            <person name="Adams M.D."/>
            <person name="Celniker S.E."/>
            <person name="Holt R.A."/>
            <person name="Evans C.A."/>
            <person name="Gocayne J.D."/>
            <person name="Amanatides P.G."/>
            <person name="Scherer S.E."/>
            <person name="Li P.W."/>
            <person name="Hoskins R.A."/>
            <person name="Galle R.F."/>
            <person name="George R.A."/>
            <person name="Lewis S.E."/>
            <person name="Richards S."/>
            <person name="Ashburner M."/>
            <person name="Henderson S.N."/>
            <person name="Sutton G.G."/>
            <person name="Wortman J.R."/>
            <person name="Yandell M.D."/>
            <person name="Zhang Q."/>
            <person name="Chen L.X."/>
            <person name="Brandon R.C."/>
            <person name="Rogers Y.H."/>
            <person name="Blazej R.G."/>
            <person name="Champe M."/>
            <person name="Pfeiffer B.D."/>
            <person name="Wan K.H."/>
            <person name="Doyle C."/>
            <person name="Baxter E.G."/>
            <person name="Helt G."/>
            <person name="Nelson C.R."/>
            <person name="Gabor G.L."/>
            <person name="Abril J.F."/>
            <person name="Agbayani A."/>
            <person name="An H.J."/>
            <person name="Andrews-Pfannkoch C."/>
            <person name="Baldwin D."/>
            <person name="Ballew R.M."/>
            <person name="Basu A."/>
            <person name="Baxendale J."/>
            <person name="Bayraktaroglu L."/>
            <person name="Beasley E.M."/>
            <person name="Beeson K.Y."/>
            <person name="Benos P.V."/>
            <person name="Berman B.P."/>
            <person name="Bhandari D."/>
            <person name="Bolshakov S."/>
            <person name="Borkova D."/>
            <person name="Botchan M.R."/>
            <person name="Bouck J."/>
            <person name="Brokstein P."/>
            <person name="Brottier P."/>
            <person name="Burtis K.C."/>
            <person name="Busam D.A."/>
            <person name="Butler H."/>
            <person name="Cadieu E."/>
            <person name="Center A."/>
            <person name="Chandra I."/>
            <person name="Cherry J.M."/>
            <person name="Cawley S."/>
            <person name="Dahlke C."/>
            <person name="Davenport L.B."/>
            <person name="Davies P."/>
            <person name="de Pablos B."/>
            <person name="Delcher A."/>
            <person name="Deng Z."/>
            <person name="Mays A.D."/>
            <person name="Dew I."/>
            <person name="Dietz S.M."/>
            <person name="Dodson K."/>
            <person name="Doup L.E."/>
            <person name="Downes M."/>
            <person name="Dugan-Rocha S."/>
            <person name="Dunkov B.C."/>
            <person name="Dunn P."/>
            <person name="Durbin K.J."/>
            <person name="Evangelista C.C."/>
            <person name="Ferraz C."/>
            <person name="Ferriera S."/>
            <person name="Fleischmann W."/>
            <person name="Fosler C."/>
            <person name="Gabrielian A.E."/>
            <person name="Garg N.S."/>
            <person name="Gelbart W.M."/>
            <person name="Glasser K."/>
            <person name="Glodek A."/>
            <person name="Gong F."/>
            <person name="Gorrell J.H."/>
            <person name="Gu Z."/>
            <person name="Guan P."/>
            <person name="Harris M."/>
            <person name="Harris N.L."/>
            <person name="Harvey D."/>
            <person name="Heiman T.J."/>
            <person name="Hernandez J.R."/>
            <person name="Houck J."/>
            <person name="Hostin D."/>
            <person name="Houston K.A."/>
            <person name="Howland T.J."/>
            <person name="Wei M.H."/>
            <person name="Ibegwam C."/>
            <person name="Jalali M."/>
            <person name="Kalush F."/>
            <person name="Karpen G.H."/>
            <person name="Ke Z."/>
            <person name="Kennison J.A."/>
            <person name="Ketchum K.A."/>
            <person name="Kimmel B.E."/>
            <person name="Kodira C.D."/>
            <person name="Kraft C."/>
            <person name="Kravitz S."/>
            <person name="Kulp D."/>
            <person name="Lai Z."/>
            <person name="Lasko P."/>
            <person name="Lei Y."/>
            <person name="Levitsky A.A."/>
            <person name="Li J."/>
            <person name="Li Z."/>
            <person name="Liang Y."/>
            <person name="Lin X."/>
            <person name="Liu X."/>
            <person name="Mattei B."/>
            <person name="McIntosh T.C."/>
            <person name="McLeod M.P."/>
            <person name="McPherson D."/>
            <person name="Merkulov G."/>
            <person name="Milshina N.V."/>
            <person name="Mobarry C."/>
            <person name="Morris J."/>
            <person name="Moshrefi A."/>
            <person name="Mount S.M."/>
            <person name="Moy M."/>
            <person name="Murphy B."/>
            <person name="Murphy L."/>
            <person name="Muzny D.M."/>
            <person name="Nelson D.L."/>
            <person name="Nelson D.R."/>
            <person name="Nelson K.A."/>
            <person name="Nixon K."/>
            <person name="Nusskern D.R."/>
            <person name="Pacleb J.M."/>
            <person name="Palazzolo M."/>
            <person name="Pittman G.S."/>
            <person name="Pan S."/>
            <person name="Pollard J."/>
            <person name="Puri V."/>
            <person name="Reese M.G."/>
            <person name="Reinert K."/>
            <person name="Remington K."/>
            <person name="Saunders R.D."/>
            <person name="Scheeler F."/>
            <person name="Shen H."/>
            <person name="Shue B.C."/>
            <person name="Siden-Kiamos I."/>
            <person name="Simpson M."/>
            <person name="Skupski M.P."/>
            <person name="Smith T."/>
            <person name="Spier E."/>
            <person name="Spradling A.C."/>
            <person name="Stapleton M."/>
            <person name="Strong R."/>
            <person name="Sun E."/>
            <person name="Svirskas R."/>
            <person name="Tector C."/>
            <person name="Turner R."/>
            <person name="Venter E."/>
            <person name="Wang A.H."/>
            <person name="Wang X."/>
            <person name="Wang Z.Y."/>
            <person name="Wassarman D.A."/>
            <person name="Weinstock G.M."/>
            <person name="Weissenbach J."/>
            <person name="Williams S.M."/>
            <person name="WoodageT"/>
            <person name="Worley K.C."/>
            <person name="Wu D."/>
            <person name="Yang S."/>
            <person name="Yao Q.A."/>
            <person name="Ye J."/>
            <person name="Yeh R.F."/>
            <person name="Zaveri J.S."/>
            <person name="Zhan M."/>
            <person name="Zhang G."/>
            <person name="Zhao Q."/>
            <person name="Zheng L."/>
            <person name="Zheng X.H."/>
            <person name="Zhong F.N."/>
            <person name="Zhong W."/>
            <person name="Zhou X."/>
            <person name="Zhu S."/>
            <person name="Zhu X."/>
            <person name="Smith H.O."/>
            <person name="Gibbs R.A."/>
            <person name="Myers E.W."/>
            <person name="Rubin G.M."/>
            <person name="Venter J.C."/>
        </authorList>
    </citation>
    <scope>NUCLEOTIDE SEQUENCE [LARGE SCALE GENOMIC DNA]</scope>
    <source>
        <strain evidence="4">Berkeley</strain>
    </source>
</reference>
<dbReference type="FlyBase" id="FBgn0039398">
    <property type="gene designation" value="CG14540"/>
</dbReference>
<feature type="compositionally biased region" description="Basic residues" evidence="1">
    <location>
        <begin position="202"/>
        <end position="211"/>
    </location>
</feature>
<gene>
    <name evidence="2" type="primary">Dmel\CG14540</name>
    <name evidence="2 3" type="ORF">CG14540</name>
    <name evidence="2" type="ORF">Dmel_CG14540</name>
</gene>
<feature type="compositionally biased region" description="Acidic residues" evidence="1">
    <location>
        <begin position="549"/>
        <end position="567"/>
    </location>
</feature>
<feature type="region of interest" description="Disordered" evidence="1">
    <location>
        <begin position="34"/>
        <end position="65"/>
    </location>
</feature>
<reference evidence="2 4" key="8">
    <citation type="journal article" date="2007" name="Science">
        <title>Sequence finishing and mapping of Drosophila melanogaster heterochromatin.</title>
        <authorList>
            <person name="Hoskins R.A."/>
            <person name="Carlson J.W."/>
            <person name="Kennedy C."/>
            <person name="Acevedo D."/>
            <person name="Evans-Holm M."/>
            <person name="Frise E."/>
            <person name="Wan K.H."/>
            <person name="Park S."/>
            <person name="Mendez-Lago M."/>
            <person name="Rossi F."/>
            <person name="Villasante A."/>
            <person name="Dimitri P."/>
            <person name="Karpen G.H."/>
            <person name="Celniker S.E."/>
        </authorList>
    </citation>
    <scope>NUCLEOTIDE SEQUENCE [LARGE SCALE GENOMIC DNA]</scope>
    <source>
        <strain evidence="4">Berkeley</strain>
    </source>
</reference>
<dbReference type="GO" id="GO:0005634">
    <property type="term" value="C:nucleus"/>
    <property type="evidence" value="ECO:0000318"/>
    <property type="project" value="GO_Central"/>
</dbReference>
<dbReference type="AGR" id="FB:FBgn0039398"/>
<accession>Q9VBJ6</accession>
<reference evidence="2 4" key="6">
    <citation type="journal article" date="2005" name="PLoS Comput. Biol.">
        <title>Combined evidence annotation of transposable elements in genome sequences.</title>
        <authorList>
            <person name="Quesneville H."/>
            <person name="Bergman C.M."/>
            <person name="Andrieu O."/>
            <person name="Autard D."/>
            <person name="Nouaud D."/>
            <person name="Ashburner M."/>
            <person name="Anxolabehere D."/>
        </authorList>
    </citation>
    <scope>NUCLEOTIDE SEQUENCE [LARGE SCALE GENOMIC DNA]</scope>
    <source>
        <strain evidence="4">Berkeley</strain>
    </source>
</reference>
<feature type="compositionally biased region" description="Polar residues" evidence="1">
    <location>
        <begin position="212"/>
        <end position="222"/>
    </location>
</feature>
<dbReference type="EMBL" id="AE014297">
    <property type="protein sequence ID" value="AAF56538.1"/>
    <property type="molecule type" value="Genomic_DNA"/>
</dbReference>
<dbReference type="GeneID" id="43145"/>
<protein>
    <submittedName>
        <fullName evidence="2">Uncharacterized protein</fullName>
    </submittedName>
</protein>
<dbReference type="STRING" id="7227.FBpp0084322"/>
<reference evidence="2 4" key="7">
    <citation type="journal article" date="2007" name="Science">
        <title>The Release 5.1 annotation of Drosophila melanogaster heterochromatin.</title>
        <authorList>
            <person name="Smith C.D."/>
            <person name="Shu S."/>
            <person name="Mungall C.J."/>
            <person name="Karpen G.H."/>
        </authorList>
    </citation>
    <scope>NUCLEOTIDE SEQUENCE [LARGE SCALE GENOMIC DNA]</scope>
    <source>
        <strain evidence="4">Berkeley</strain>
    </source>
</reference>
<evidence type="ECO:0000313" key="4">
    <source>
        <dbReference type="Proteomes" id="UP000000803"/>
    </source>
</evidence>
<feature type="compositionally biased region" description="Polar residues" evidence="1">
    <location>
        <begin position="526"/>
        <end position="541"/>
    </location>
</feature>
<dbReference type="SMR" id="Q9VBJ6"/>
<dbReference type="UCSC" id="CG14540-RA">
    <property type="organism name" value="d. melanogaster"/>
</dbReference>
<reference evidence="2 4" key="5">
    <citation type="journal article" date="2002" name="Genome Biol.">
        <title>Heterochromatic sequences in a Drosophila whole-genome shotgun assembly.</title>
        <authorList>
            <person name="Hoskins R.A."/>
            <person name="Smith C.D."/>
            <person name="Carlson J.W."/>
            <person name="Carvalho A.B."/>
            <person name="Halpern A."/>
            <person name="Kaminker J.S."/>
            <person name="Kennedy C."/>
            <person name="Mungall C.J."/>
            <person name="Sullivan B.A."/>
            <person name="Sutton G.G."/>
            <person name="Yasuhara J.C."/>
            <person name="Wakimoto B.T."/>
            <person name="Myers E.W."/>
            <person name="Celniker S.E."/>
            <person name="Rubin G.M."/>
            <person name="Karpen G.H."/>
        </authorList>
    </citation>
    <scope>NUCLEOTIDE SEQUENCE [LARGE SCALE GENOMIC DNA]</scope>
    <source>
        <strain evidence="4">Berkeley</strain>
    </source>
</reference>
<dbReference type="RefSeq" id="NP_651451.1">
    <property type="nucleotide sequence ID" value="NM_143194.2"/>
</dbReference>
<dbReference type="OMA" id="QRFCTQM"/>
<reference evidence="2 4" key="11">
    <citation type="journal article" date="2015" name="Genome Res.">
        <title>The Release 6 reference sequence of the Drosophila melanogaster genome.</title>
        <authorList>
            <person name="Hoskins R.A."/>
            <person name="Carlson J.W."/>
            <person name="Wan K.H."/>
            <person name="Park S."/>
            <person name="Mendez I."/>
            <person name="Galle S.E."/>
            <person name="Booth B.W."/>
            <person name="Pfeiffer B.D."/>
            <person name="George R.A."/>
            <person name="Svirskas R."/>
            <person name="Krzywinski M."/>
            <person name="Schein J."/>
            <person name="Accardo M.C."/>
            <person name="Damia E."/>
            <person name="Messina G."/>
            <person name="Mendez-Lago M."/>
            <person name="de Pablos B."/>
            <person name="Demakova O.V."/>
            <person name="Andreyeva E.N."/>
            <person name="Boldyreva L.V."/>
            <person name="Marra M."/>
            <person name="Carvalho A.B."/>
            <person name="Dimitri P."/>
            <person name="Villasante A."/>
            <person name="Zhimulev I.F."/>
            <person name="Rubin G.M."/>
            <person name="Karpen G.H."/>
            <person name="Celniker S.E."/>
        </authorList>
    </citation>
    <scope>NUCLEOTIDE SEQUENCE [LARGE SCALE GENOMIC DNA]</scope>
    <source>
        <strain evidence="4">Berkeley</strain>
    </source>
</reference>
<reference evidence="2 4" key="9">
    <citation type="journal article" date="2015" name="G3 (Bethesda)">
        <title>Gene Model Annotations for Drosophila melanogaster: Impact of High-Throughput Data.</title>
        <authorList>
            <consortium name="FlyBase Consortium"/>
            <person name="Matthews B.B."/>
            <person name="Dos Santos G."/>
            <person name="Crosby M.A."/>
            <person name="Emmert D.B."/>
            <person name="St Pierre S.E."/>
            <person name="Gramates L.S."/>
            <person name="Zhou P."/>
            <person name="Schroeder A.J."/>
            <person name="Falls K."/>
            <person name="Strelets V."/>
            <person name="Russo S.M."/>
            <person name="Gelbart W.M."/>
            <person name="null"/>
        </authorList>
    </citation>
    <scope>NUCLEOTIDE SEQUENCE [LARGE SCALE GENOMIC DNA]</scope>
    <source>
        <strain evidence="4">Berkeley</strain>
    </source>
</reference>
<dbReference type="Bgee" id="FBgn0039398">
    <property type="expression patterns" value="Expressed in early elongation stage spermatid (Drosophila) in testis and 24 other cell types or tissues"/>
</dbReference>
<dbReference type="OrthoDB" id="8069054at2759"/>
<dbReference type="IntAct" id="Q9VBJ6">
    <property type="interactions" value="2"/>
</dbReference>
<dbReference type="FunCoup" id="Q9VBJ6">
    <property type="interactions" value="34"/>
</dbReference>
<reference evidence="2 4" key="4">
    <citation type="journal article" date="2002" name="Genome Biol.">
        <title>The transposable elements of the Drosophila melanogaster euchromatin: a genomics perspective.</title>
        <authorList>
            <person name="Kaminker J.S."/>
            <person name="Bergman C.M."/>
            <person name="Kronmiller B."/>
            <person name="Carlson J."/>
            <person name="Svirskas R."/>
            <person name="Patel S."/>
            <person name="Frise E."/>
            <person name="Wheeler D.A."/>
            <person name="Lewis S.E."/>
            <person name="Rubin G.M."/>
            <person name="Ashburner M."/>
            <person name="Celniker S.E."/>
        </authorList>
    </citation>
    <scope>NUCLEOTIDE SEQUENCE [LARGE SCALE GENOMIC DNA]</scope>
    <source>
        <strain evidence="4">Berkeley</strain>
    </source>
</reference>
<reference evidence="2 4" key="2">
    <citation type="journal article" date="2002" name="Genome Biol.">
        <title>Finishing a whole-genome shotgun: release 3 of the Drosophila melanogaster euchromatic genome sequence.</title>
        <authorList>
            <person name="Celniker S.E."/>
            <person name="Wheeler D.A."/>
            <person name="Kronmiller B."/>
            <person name="Carlson J.W."/>
            <person name="Halpern A."/>
            <person name="Patel S."/>
            <person name="Adams M."/>
            <person name="Champe M."/>
            <person name="Dugan S.P."/>
            <person name="Frise E."/>
            <person name="Hodgson A."/>
            <person name="George R.A."/>
            <person name="Hoskins R.A."/>
            <person name="Laverty T."/>
            <person name="Muzny D.M."/>
            <person name="Nelson C.R."/>
            <person name="Pacleb J.M."/>
            <person name="Park S."/>
            <person name="Pfeiffer B.D."/>
            <person name="Richards S."/>
            <person name="Sodergren E.J."/>
            <person name="Svirskas R."/>
            <person name="Tabor P.E."/>
            <person name="Wan K."/>
            <person name="Stapleton M."/>
            <person name="Sutton G.G."/>
            <person name="Venter C."/>
            <person name="Weinstock G."/>
            <person name="Scherer S.E."/>
            <person name="Myers E.W."/>
            <person name="Gibbs R.A."/>
            <person name="Rubin G.M."/>
        </authorList>
    </citation>
    <scope>NUCLEOTIDE SEQUENCE [LARGE SCALE GENOMIC DNA]</scope>
    <source>
        <strain evidence="4">Berkeley</strain>
    </source>
</reference>
<dbReference type="AlphaFoldDB" id="Q9VBJ6"/>
<keyword evidence="4" id="KW-1185">Reference proteome</keyword>
<feature type="region of interest" description="Disordered" evidence="1">
    <location>
        <begin position="526"/>
        <end position="613"/>
    </location>
</feature>
<evidence type="ECO:0000313" key="2">
    <source>
        <dbReference type="EMBL" id="AAF56538.1"/>
    </source>
</evidence>
<dbReference type="eggNOG" id="ENOG502T7WD">
    <property type="taxonomic scope" value="Eukaryota"/>
</dbReference>
<organism evidence="2 4">
    <name type="scientific">Drosophila melanogaster</name>
    <name type="common">Fruit fly</name>
    <dbReference type="NCBI Taxonomy" id="7227"/>
    <lineage>
        <taxon>Eukaryota</taxon>
        <taxon>Metazoa</taxon>
        <taxon>Ecdysozoa</taxon>
        <taxon>Arthropoda</taxon>
        <taxon>Hexapoda</taxon>
        <taxon>Insecta</taxon>
        <taxon>Pterygota</taxon>
        <taxon>Neoptera</taxon>
        <taxon>Endopterygota</taxon>
        <taxon>Diptera</taxon>
        <taxon>Brachycera</taxon>
        <taxon>Muscomorpha</taxon>
        <taxon>Ephydroidea</taxon>
        <taxon>Drosophilidae</taxon>
        <taxon>Drosophila</taxon>
        <taxon>Sophophora</taxon>
    </lineage>
</organism>
<dbReference type="BioGRID-ORCS" id="43145">
    <property type="hits" value="0 hits in 1 CRISPR screen"/>
</dbReference>
<dbReference type="PaxDb" id="7227-FBpp0084322"/>
<dbReference type="KEGG" id="dme:Dmel_CG14540"/>
<dbReference type="InParanoid" id="Q9VBJ6"/>
<reference evidence="2 4" key="10">
    <citation type="journal article" date="2015" name="G3 (Bethesda)">
        <title>Gene Model Annotations for Drosophila melanogaster: The Rule-Benders.</title>
        <authorList>
            <consortium name="FlyBase Consortium"/>
            <person name="Crosby M.A."/>
            <person name="Gramates L.S."/>
            <person name="Dos Santos G."/>
            <person name="Matthews B.B."/>
            <person name="St Pierre S.E."/>
            <person name="Zhou P."/>
            <person name="Schroeder A.J."/>
            <person name="Falls K."/>
            <person name="Emmert D.B."/>
            <person name="Russo S.M."/>
            <person name="Gelbart W.M."/>
            <person name="null"/>
        </authorList>
    </citation>
    <scope>NUCLEOTIDE SEQUENCE [LARGE SCALE GENOMIC DNA]</scope>
    <source>
        <strain evidence="4">Berkeley</strain>
    </source>
</reference>
<evidence type="ECO:0000313" key="3">
    <source>
        <dbReference type="FlyBase" id="FBgn0039398"/>
    </source>
</evidence>
<dbReference type="Proteomes" id="UP000000803">
    <property type="component" value="Chromosome 3R"/>
</dbReference>
<feature type="region of interest" description="Disordered" evidence="1">
    <location>
        <begin position="134"/>
        <end position="296"/>
    </location>
</feature>
<dbReference type="HOGENOM" id="CLU_459487_0_0_1"/>
<feature type="compositionally biased region" description="Low complexity" evidence="1">
    <location>
        <begin position="223"/>
        <end position="240"/>
    </location>
</feature>
<feature type="compositionally biased region" description="Gly residues" evidence="1">
    <location>
        <begin position="47"/>
        <end position="57"/>
    </location>
</feature>
<reference evidence="2 4" key="3">
    <citation type="journal article" date="2002" name="Genome Biol.">
        <title>Annotation of the Drosophila melanogaster euchromatic genome: a systematic review.</title>
        <authorList>
            <person name="Misra S."/>
            <person name="Crosby M.A."/>
            <person name="Mungall C.J."/>
            <person name="Matthews B.B."/>
            <person name="Campbell K.S."/>
            <person name="Hradecky P."/>
            <person name="Huang Y."/>
            <person name="Kaminker J.S."/>
            <person name="Millburn G.H."/>
            <person name="Prochnik S.E."/>
            <person name="Smith C.D."/>
            <person name="Tupy J.L."/>
            <person name="Whitfied E.J."/>
            <person name="Bayraktaroglu L."/>
            <person name="Berman B.P."/>
            <person name="Bettencourt B.R."/>
            <person name="Celniker S.E."/>
            <person name="de Grey A.D."/>
            <person name="Drysdale R.A."/>
            <person name="Harris N.L."/>
            <person name="Richter J."/>
            <person name="Russo S."/>
            <person name="Schroeder A.J."/>
            <person name="Shu S.Q."/>
            <person name="Stapleton M."/>
            <person name="Yamada C."/>
            <person name="Ashburner M."/>
            <person name="Gelbart W.M."/>
            <person name="Rubin G.M."/>
            <person name="Lewis S.E."/>
        </authorList>
    </citation>
    <scope>GENOME REANNOTATION</scope>
    <source>
        <strain evidence="4">Berkeley</strain>
    </source>
</reference>
<dbReference type="VEuPathDB" id="VectorBase:FBgn0039398"/>
<proteinExistence type="predicted"/>
<dbReference type="GO" id="GO:0006357">
    <property type="term" value="P:regulation of transcription by RNA polymerase II"/>
    <property type="evidence" value="ECO:0000318"/>
    <property type="project" value="GO_Central"/>
</dbReference>
<sequence>MKMVRPIRRKGIEEVYGSKMDSLHPVKSVAISHAGVTKKTARAERSGPGGATGGGGTISSRQVDARTQRSFVTENDYYITTNLPLTAANLRNAPGSMAQPSISQMIPGHVQPSPYNAMPSRRNQMANKASARQAPMNKVPHFSPAEGTVNPNGYGMSKSKETYRMKHREKGNTQRNDYPMDDNDDYSDKELMVPQQGNMGNMRRHNPHSHAHQMQMQLQSGAMQHPPQHQLHQQQQMTTHNHLKHQQQQRLQHSQPHQHQHQHPHPHQKQMRGRQPVPASKVHVSTADDDEDKEEDPEEFFDLIRQTVKTAVGNTISDALAKNFRDLSHKIERFSGELKQTNDNLDKLQEQVISKVIYFGEENSRHFRYLCMKSEYDKMFYQHQSLMNGKPTQEMLSLSKANLEAAASVSQNLTQKPSHSLKQQPGKVIRNQSKMPISAKKDHNESLMNSSAYRSICKAQQPVLAAQKSSSEQSLVVKSSDVGVQEVLDNIQRYCNQVKDMNGQMSAELPSLEDILIPKKNSNGGLCQPAAMSSRTLAGSQKNKKVDDTEIETPNDSTDETYTEVDDFQLSSDISTGSEDDDCGLKYPSGATTSRPNRKLNRRGANQGAGDGQ</sequence>
<name>Q9VBJ6_DROME</name>
<feature type="compositionally biased region" description="Basic residues" evidence="1">
    <location>
        <begin position="256"/>
        <end position="272"/>
    </location>
</feature>
<dbReference type="PhylomeDB" id="Q9VBJ6"/>
<evidence type="ECO:0000256" key="1">
    <source>
        <dbReference type="SAM" id="MobiDB-lite"/>
    </source>
</evidence>